<dbReference type="PROSITE" id="PS52016">
    <property type="entry name" value="TONB_DEPENDENT_REC_3"/>
    <property type="match status" value="1"/>
</dbReference>
<dbReference type="EMBL" id="VOLT01000004">
    <property type="protein sequence ID" value="TWX68905.1"/>
    <property type="molecule type" value="Genomic_DNA"/>
</dbReference>
<organism evidence="16 17">
    <name type="scientific">Colwellia demingiae</name>
    <dbReference type="NCBI Taxonomy" id="89401"/>
    <lineage>
        <taxon>Bacteria</taxon>
        <taxon>Pseudomonadati</taxon>
        <taxon>Pseudomonadota</taxon>
        <taxon>Gammaproteobacteria</taxon>
        <taxon>Alteromonadales</taxon>
        <taxon>Colwelliaceae</taxon>
        <taxon>Colwellia</taxon>
    </lineage>
</organism>
<feature type="region of interest" description="Disordered" evidence="12">
    <location>
        <begin position="373"/>
        <end position="398"/>
    </location>
</feature>
<accession>A0A5C6QIX1</accession>
<protein>
    <submittedName>
        <fullName evidence="16">TonB-dependent receptor</fullName>
    </submittedName>
</protein>
<keyword evidence="3 9" id="KW-1134">Transmembrane beta strand</keyword>
<evidence type="ECO:0000256" key="13">
    <source>
        <dbReference type="SAM" id="SignalP"/>
    </source>
</evidence>
<keyword evidence="17" id="KW-1185">Reference proteome</keyword>
<comment type="caution">
    <text evidence="16">The sequence shown here is derived from an EMBL/GenBank/DDBJ whole genome shotgun (WGS) entry which is preliminary data.</text>
</comment>
<dbReference type="PANTHER" id="PTHR47234">
    <property type="match status" value="1"/>
</dbReference>
<sequence>MNKSPITIAIQTAIYTALAGSAIALSPATLAADAENEIAKPVVQTEQSDEAKKVNADEKITVTGSRLRRDSFTVATPLVTMDKEAIGDTGLGEMGQILVDNMPALSFGTSNATSQSSVASTGITTVELRNLGANRTLTLIDGRRVVSNSKSGNYVSMSTIPSGMVQRVEVITGGASATYGADAVSGVVNIITQSGKEGFDFKVRGGESTDGGAKEFTLDASYGTSFADDRGYLYFSSNYDKDYGLKYEDRDRAAQEASFSYDADTMRNEILTADGYKPYNETPMSEWRSQSDGTLGGIFQESSKFDEIYWYEGQELKSAAYDKYLEEKVGINSRQFVQLKVPSERVSAALKLDFDITDDITFYSQIQWSGNYTVNDKSPEDSGDSETATYTDRETGEPGTVNLGRIPIDNPYVPAAIRETAGQYKDRIYWDRRFGEVGPVSTDNERETVRAWAGLQGVMFGGEWDWDISVGYGKFHQRQFRNNEIDVFKAKNALDAGYAADGSIQCNDADARADGCVALNVFGEGSITPEMANYIRVNPTLNTYNEQANIMGYITGDLFELPAGPVATVFGFEYRKDTQEAVTDDALTYGGITWNLIPAFKGNITVAEVFGEASIPLLRDLPGVEFLSLETSLRLSDYNVKNVGLVSSYKLGFLWTVGAGVNLRGNYAIAQRAPSVNELYEPAAGDFDSFDDICHGVTATSSDAGHDNCRLEPGIAAAIAADGEFEDDSNGYSPNAGNPELYEETGTTLTLGATYEPTFLEGFSIALDYYDISIEDAIDEFGNDQILSQCYDSSIALGQENEFCDSIKRDSEGQLEEVLQRSYNIDELGTRGVDIAVAYAYDMNSFGSLKFKMDWTHLLEHSKTVTGIDGIVVEDYVGYADEGIFEDKASASVAWYLDDLRIRWSTTYKSAALRDFAEQKDWEGDMADNAERCTAGEAECITNPESLAFQELSSYFKHNLSVSYNIDMNDDSSIRVFGGINNIFDDKGEFYYGGRGNYGSEYDAGTGRFVYLGAQVSF</sequence>
<dbReference type="OrthoDB" id="176248at2"/>
<evidence type="ECO:0000256" key="1">
    <source>
        <dbReference type="ARBA" id="ARBA00004571"/>
    </source>
</evidence>
<dbReference type="Gene3D" id="2.40.170.20">
    <property type="entry name" value="TonB-dependent receptor, beta-barrel domain"/>
    <property type="match status" value="1"/>
</dbReference>
<dbReference type="GO" id="GO:0009279">
    <property type="term" value="C:cell outer membrane"/>
    <property type="evidence" value="ECO:0007669"/>
    <property type="project" value="UniProtKB-SubCell"/>
</dbReference>
<keyword evidence="6 11" id="KW-0798">TonB box</keyword>
<dbReference type="InterPro" id="IPR037066">
    <property type="entry name" value="Plug_dom_sf"/>
</dbReference>
<feature type="chain" id="PRO_5023015218" evidence="13">
    <location>
        <begin position="32"/>
        <end position="1018"/>
    </location>
</feature>
<feature type="signal peptide" evidence="13">
    <location>
        <begin position="1"/>
        <end position="31"/>
    </location>
</feature>
<dbReference type="PANTHER" id="PTHR47234:SF2">
    <property type="entry name" value="TONB-DEPENDENT RECEPTOR"/>
    <property type="match status" value="1"/>
</dbReference>
<evidence type="ECO:0000256" key="5">
    <source>
        <dbReference type="ARBA" id="ARBA00022729"/>
    </source>
</evidence>
<dbReference type="Pfam" id="PF07715">
    <property type="entry name" value="Plug"/>
    <property type="match status" value="1"/>
</dbReference>
<dbReference type="Pfam" id="PF00593">
    <property type="entry name" value="TonB_dep_Rec_b-barrel"/>
    <property type="match status" value="1"/>
</dbReference>
<dbReference type="InterPro" id="IPR012910">
    <property type="entry name" value="Plug_dom"/>
</dbReference>
<keyword evidence="8 9" id="KW-0998">Cell outer membrane</keyword>
<evidence type="ECO:0000313" key="17">
    <source>
        <dbReference type="Proteomes" id="UP000321822"/>
    </source>
</evidence>
<evidence type="ECO:0000256" key="9">
    <source>
        <dbReference type="PROSITE-ProRule" id="PRU01360"/>
    </source>
</evidence>
<dbReference type="AlphaFoldDB" id="A0A5C6QIX1"/>
<gene>
    <name evidence="16" type="ORF">ESZ36_10015</name>
</gene>
<evidence type="ECO:0000256" key="8">
    <source>
        <dbReference type="ARBA" id="ARBA00023237"/>
    </source>
</evidence>
<evidence type="ECO:0000256" key="10">
    <source>
        <dbReference type="PROSITE-ProRule" id="PRU10144"/>
    </source>
</evidence>
<evidence type="ECO:0000256" key="4">
    <source>
        <dbReference type="ARBA" id="ARBA00022692"/>
    </source>
</evidence>
<feature type="domain" description="TonB-dependent receptor-like beta-barrel" evidence="14">
    <location>
        <begin position="412"/>
        <end position="983"/>
    </location>
</feature>
<evidence type="ECO:0000256" key="12">
    <source>
        <dbReference type="SAM" id="MobiDB-lite"/>
    </source>
</evidence>
<evidence type="ECO:0000259" key="14">
    <source>
        <dbReference type="Pfam" id="PF00593"/>
    </source>
</evidence>
<evidence type="ECO:0000313" key="16">
    <source>
        <dbReference type="EMBL" id="TWX68905.1"/>
    </source>
</evidence>
<keyword evidence="16" id="KW-0675">Receptor</keyword>
<feature type="short sequence motif" description="TonB C-terminal box" evidence="10">
    <location>
        <begin position="1001"/>
        <end position="1018"/>
    </location>
</feature>
<feature type="domain" description="TonB-dependent receptor plug" evidence="15">
    <location>
        <begin position="76"/>
        <end position="187"/>
    </location>
</feature>
<dbReference type="InterPro" id="IPR036942">
    <property type="entry name" value="Beta-barrel_TonB_sf"/>
</dbReference>
<dbReference type="InterPro" id="IPR000531">
    <property type="entry name" value="Beta-barrel_TonB"/>
</dbReference>
<evidence type="ECO:0000256" key="7">
    <source>
        <dbReference type="ARBA" id="ARBA00023136"/>
    </source>
</evidence>
<comment type="similarity">
    <text evidence="9 11">Belongs to the TonB-dependent receptor family.</text>
</comment>
<name>A0A5C6QIX1_9GAMM</name>
<proteinExistence type="inferred from homology"/>
<dbReference type="Gene3D" id="2.170.130.10">
    <property type="entry name" value="TonB-dependent receptor, plug domain"/>
    <property type="match status" value="1"/>
</dbReference>
<evidence type="ECO:0000259" key="15">
    <source>
        <dbReference type="Pfam" id="PF07715"/>
    </source>
</evidence>
<reference evidence="16 17" key="1">
    <citation type="submission" date="2019-07" db="EMBL/GenBank/DDBJ databases">
        <title>Genomes of sea-ice associated Colwellia species.</title>
        <authorList>
            <person name="Bowman J.P."/>
        </authorList>
    </citation>
    <scope>NUCLEOTIDE SEQUENCE [LARGE SCALE GENOMIC DNA]</scope>
    <source>
        <strain evidence="16 17">ACAM 459</strain>
    </source>
</reference>
<dbReference type="InterPro" id="IPR039426">
    <property type="entry name" value="TonB-dep_rcpt-like"/>
</dbReference>
<dbReference type="RefSeq" id="WP_146787387.1">
    <property type="nucleotide sequence ID" value="NZ_VOLT01000004.1"/>
</dbReference>
<keyword evidence="5 13" id="KW-0732">Signal</keyword>
<dbReference type="SUPFAM" id="SSF56935">
    <property type="entry name" value="Porins"/>
    <property type="match status" value="1"/>
</dbReference>
<dbReference type="PROSITE" id="PS01156">
    <property type="entry name" value="TONB_DEPENDENT_REC_2"/>
    <property type="match status" value="1"/>
</dbReference>
<comment type="subcellular location">
    <subcellularLocation>
        <location evidence="1 9">Cell outer membrane</location>
        <topology evidence="1 9">Multi-pass membrane protein</topology>
    </subcellularLocation>
</comment>
<dbReference type="InterPro" id="IPR010917">
    <property type="entry name" value="TonB_rcpt_CS"/>
</dbReference>
<dbReference type="Proteomes" id="UP000321822">
    <property type="component" value="Unassembled WGS sequence"/>
</dbReference>
<keyword evidence="4 9" id="KW-0812">Transmembrane</keyword>
<keyword evidence="7 9" id="KW-0472">Membrane</keyword>
<evidence type="ECO:0000256" key="3">
    <source>
        <dbReference type="ARBA" id="ARBA00022452"/>
    </source>
</evidence>
<evidence type="ECO:0000256" key="11">
    <source>
        <dbReference type="RuleBase" id="RU003357"/>
    </source>
</evidence>
<evidence type="ECO:0000256" key="6">
    <source>
        <dbReference type="ARBA" id="ARBA00023077"/>
    </source>
</evidence>
<evidence type="ECO:0000256" key="2">
    <source>
        <dbReference type="ARBA" id="ARBA00022448"/>
    </source>
</evidence>
<keyword evidence="2 9" id="KW-0813">Transport</keyword>